<dbReference type="InterPro" id="IPR050625">
    <property type="entry name" value="ParA/MinD_ATPase"/>
</dbReference>
<dbReference type="GO" id="GO:0009898">
    <property type="term" value="C:cytoplasmic side of plasma membrane"/>
    <property type="evidence" value="ECO:0007669"/>
    <property type="project" value="TreeGrafter"/>
</dbReference>
<sequence length="400" mass="43980">MAHKLQGLIIGNGHGAEKTFAADLHPLIQVEVSRGETALKTLVHTVNPDVLFVFAHGPHGAGHPELIEVIDEFPNLVTFLIADTKDPDLIRQGLRTGVTDFLVYPEERDTLLPAILSALARTGKESRAGSVLSFFSARGGQGTTTLSLATADHLARTTDAGVLLLDLDLYCGNTAGFMDLPSHFSPFDLLDNLERMDANLLFSSIPRHESGFYVLSTTKEIGDAESLSASDIDSMLNLLTHYFDHVIVDLPHDFSGKTVGALKQTDHLMLVSSQEIPAIKATTKTLRLLQDLFFDEENLHVVASRYSTRHDISSDHMEEIFGFPVCGTVAHNRKVCHEALMAGKTLHTMQPHANICRDVETLIHRVLGGKVPSRPREKRPWPFRFRPAVHLRPTRAGAAS</sequence>
<accession>A0A4U8YQN8</accession>
<keyword evidence="2" id="KW-1185">Reference proteome</keyword>
<organism evidence="1 2">
    <name type="scientific">Desulfoluna butyratoxydans</name>
    <dbReference type="NCBI Taxonomy" id="231438"/>
    <lineage>
        <taxon>Bacteria</taxon>
        <taxon>Pseudomonadati</taxon>
        <taxon>Thermodesulfobacteriota</taxon>
        <taxon>Desulfobacteria</taxon>
        <taxon>Desulfobacterales</taxon>
        <taxon>Desulfolunaceae</taxon>
        <taxon>Desulfoluna</taxon>
    </lineage>
</organism>
<dbReference type="InterPro" id="IPR011006">
    <property type="entry name" value="CheY-like_superfamily"/>
</dbReference>
<dbReference type="InterPro" id="IPR027417">
    <property type="entry name" value="P-loop_NTPase"/>
</dbReference>
<dbReference type="Gene3D" id="3.40.50.300">
    <property type="entry name" value="P-loop containing nucleotide triphosphate hydrolases"/>
    <property type="match status" value="1"/>
</dbReference>
<gene>
    <name evidence="1" type="ORF">MSL71_38340</name>
</gene>
<protein>
    <submittedName>
        <fullName evidence="1">Cellulose synthase operon protein bcsq</fullName>
    </submittedName>
</protein>
<dbReference type="GO" id="GO:0051782">
    <property type="term" value="P:negative regulation of cell division"/>
    <property type="evidence" value="ECO:0007669"/>
    <property type="project" value="TreeGrafter"/>
</dbReference>
<evidence type="ECO:0000313" key="2">
    <source>
        <dbReference type="Proteomes" id="UP000507962"/>
    </source>
</evidence>
<dbReference type="Gene3D" id="3.40.50.2300">
    <property type="match status" value="1"/>
</dbReference>
<dbReference type="RefSeq" id="WP_180143581.1">
    <property type="nucleotide sequence ID" value="NZ_CAADHO010000008.1"/>
</dbReference>
<evidence type="ECO:0000313" key="1">
    <source>
        <dbReference type="EMBL" id="VFQ46171.1"/>
    </source>
</evidence>
<dbReference type="EMBL" id="CAADHO010000008">
    <property type="protein sequence ID" value="VFQ46171.1"/>
    <property type="molecule type" value="Genomic_DNA"/>
</dbReference>
<dbReference type="PANTHER" id="PTHR43384:SF13">
    <property type="entry name" value="SLR0110 PROTEIN"/>
    <property type="match status" value="1"/>
</dbReference>
<proteinExistence type="predicted"/>
<dbReference type="AlphaFoldDB" id="A0A4U8YQN8"/>
<dbReference type="SUPFAM" id="SSF52172">
    <property type="entry name" value="CheY-like"/>
    <property type="match status" value="1"/>
</dbReference>
<dbReference type="SUPFAM" id="SSF52540">
    <property type="entry name" value="P-loop containing nucleoside triphosphate hydrolases"/>
    <property type="match status" value="1"/>
</dbReference>
<dbReference type="GO" id="GO:0005829">
    <property type="term" value="C:cytosol"/>
    <property type="evidence" value="ECO:0007669"/>
    <property type="project" value="TreeGrafter"/>
</dbReference>
<dbReference type="GO" id="GO:0016887">
    <property type="term" value="F:ATP hydrolysis activity"/>
    <property type="evidence" value="ECO:0007669"/>
    <property type="project" value="TreeGrafter"/>
</dbReference>
<name>A0A4U8YQN8_9BACT</name>
<dbReference type="Proteomes" id="UP000507962">
    <property type="component" value="Unassembled WGS sequence"/>
</dbReference>
<dbReference type="GO" id="GO:0005524">
    <property type="term" value="F:ATP binding"/>
    <property type="evidence" value="ECO:0007669"/>
    <property type="project" value="TreeGrafter"/>
</dbReference>
<dbReference type="PANTHER" id="PTHR43384">
    <property type="entry name" value="SEPTUM SITE-DETERMINING PROTEIN MIND HOMOLOG, CHLOROPLASTIC-RELATED"/>
    <property type="match status" value="1"/>
</dbReference>
<reference evidence="1 2" key="1">
    <citation type="submission" date="2019-03" db="EMBL/GenBank/DDBJ databases">
        <authorList>
            <person name="Nijsse B."/>
        </authorList>
    </citation>
    <scope>NUCLEOTIDE SEQUENCE [LARGE SCALE GENOMIC DNA]</scope>
    <source>
        <strain evidence="1">Desulfoluna butyratoxydans MSL71</strain>
    </source>
</reference>